<accession>A0A6G0MK01</accession>
<feature type="region of interest" description="Disordered" evidence="1">
    <location>
        <begin position="73"/>
        <end position="115"/>
    </location>
</feature>
<evidence type="ECO:0000313" key="5">
    <source>
        <dbReference type="Proteomes" id="UP000488956"/>
    </source>
</evidence>
<evidence type="ECO:0000313" key="2">
    <source>
        <dbReference type="EMBL" id="KAE9065460.1"/>
    </source>
</evidence>
<dbReference type="AlphaFoldDB" id="A0A6G0MK01"/>
<sequence>MPTPYMQSLQHLSKVELLPTRSSELSATLSFLEKIDHIEINGTTERNGVVYYQADVFLQHHTSHILTIKIPQSPITQTTNSNGASATSPTSASRSGCTHNANTTTITAASTATPS</sequence>
<evidence type="ECO:0000313" key="4">
    <source>
        <dbReference type="Proteomes" id="UP000476176"/>
    </source>
</evidence>
<dbReference type="Proteomes" id="UP000488956">
    <property type="component" value="Unassembled WGS sequence"/>
</dbReference>
<evidence type="ECO:0000313" key="3">
    <source>
        <dbReference type="EMBL" id="KAE9171244.1"/>
    </source>
</evidence>
<proteinExistence type="predicted"/>
<dbReference type="Proteomes" id="UP000476176">
    <property type="component" value="Unassembled WGS sequence"/>
</dbReference>
<dbReference type="EMBL" id="QXFX01004107">
    <property type="protein sequence ID" value="KAE9065460.1"/>
    <property type="molecule type" value="Genomic_DNA"/>
</dbReference>
<dbReference type="EMBL" id="QXGC01004094">
    <property type="protein sequence ID" value="KAE9171244.1"/>
    <property type="molecule type" value="Genomic_DNA"/>
</dbReference>
<feature type="compositionally biased region" description="Low complexity" evidence="1">
    <location>
        <begin position="76"/>
        <end position="115"/>
    </location>
</feature>
<evidence type="ECO:0000256" key="1">
    <source>
        <dbReference type="SAM" id="MobiDB-lite"/>
    </source>
</evidence>
<name>A0A6G0MK01_9STRA</name>
<reference evidence="4 5" key="1">
    <citation type="submission" date="2018-09" db="EMBL/GenBank/DDBJ databases">
        <title>Genomic investigation of the strawberry pathogen Phytophthora fragariae indicates pathogenicity is determined by transcriptional variation in three key races.</title>
        <authorList>
            <person name="Adams T.M."/>
            <person name="Armitage A.D."/>
            <person name="Sobczyk M.K."/>
            <person name="Bates H.J."/>
            <person name="Dunwell J.M."/>
            <person name="Nellist C.F."/>
            <person name="Harrison R.J."/>
        </authorList>
    </citation>
    <scope>NUCLEOTIDE SEQUENCE [LARGE SCALE GENOMIC DNA]</scope>
    <source>
        <strain evidence="3 4">BC-23</strain>
        <strain evidence="2 5">ONT-3</strain>
    </source>
</reference>
<organism evidence="3 4">
    <name type="scientific">Phytophthora fragariae</name>
    <dbReference type="NCBI Taxonomy" id="53985"/>
    <lineage>
        <taxon>Eukaryota</taxon>
        <taxon>Sar</taxon>
        <taxon>Stramenopiles</taxon>
        <taxon>Oomycota</taxon>
        <taxon>Peronosporomycetes</taxon>
        <taxon>Peronosporales</taxon>
        <taxon>Peronosporaceae</taxon>
        <taxon>Phytophthora</taxon>
    </lineage>
</organism>
<comment type="caution">
    <text evidence="3">The sequence shown here is derived from an EMBL/GenBank/DDBJ whole genome shotgun (WGS) entry which is preliminary data.</text>
</comment>
<gene>
    <name evidence="3" type="ORF">PF004_g27632</name>
    <name evidence="2" type="ORF">PF010_g28194</name>
</gene>
<protein>
    <submittedName>
        <fullName evidence="3">Uncharacterized protein</fullName>
    </submittedName>
</protein>